<organism evidence="2 3">
    <name type="scientific">Stackebrandtia endophytica</name>
    <dbReference type="NCBI Taxonomy" id="1496996"/>
    <lineage>
        <taxon>Bacteria</taxon>
        <taxon>Bacillati</taxon>
        <taxon>Actinomycetota</taxon>
        <taxon>Actinomycetes</taxon>
        <taxon>Glycomycetales</taxon>
        <taxon>Glycomycetaceae</taxon>
        <taxon>Stackebrandtia</taxon>
    </lineage>
</organism>
<accession>A0A543AXZ8</accession>
<evidence type="ECO:0000313" key="3">
    <source>
        <dbReference type="Proteomes" id="UP000317043"/>
    </source>
</evidence>
<evidence type="ECO:0008006" key="4">
    <source>
        <dbReference type="Google" id="ProtNLM"/>
    </source>
</evidence>
<protein>
    <recommendedName>
        <fullName evidence="4">Excreted virulence factor EspC (Type VII ESX diderm)</fullName>
    </recommendedName>
</protein>
<dbReference type="AlphaFoldDB" id="A0A543AXZ8"/>
<reference evidence="2 3" key="1">
    <citation type="submission" date="2019-06" db="EMBL/GenBank/DDBJ databases">
        <title>Sequencing the genomes of 1000 actinobacteria strains.</title>
        <authorList>
            <person name="Klenk H.-P."/>
        </authorList>
    </citation>
    <scope>NUCLEOTIDE SEQUENCE [LARGE SCALE GENOMIC DNA]</scope>
    <source>
        <strain evidence="2 3">DSM 45928</strain>
    </source>
</reference>
<name>A0A543AXZ8_9ACTN</name>
<evidence type="ECO:0000256" key="1">
    <source>
        <dbReference type="SAM" id="MobiDB-lite"/>
    </source>
</evidence>
<feature type="compositionally biased region" description="Basic and acidic residues" evidence="1">
    <location>
        <begin position="142"/>
        <end position="162"/>
    </location>
</feature>
<sequence>MSQPPGFATDLANMKQIGVYHLRDFANQHLDAAEKLAAVEYLRPELFLSPVSNESRAKSVSYATWLELYTLLQHIMRTNVDTIADTGEGLSKLADALYAQDMDFAEQLEYDTVMDVYENGDSLYRDSGGDQGEAGHGPPGEKPGEAPDPHQPPDDIPTRTFDEGDLVNLPDQSPAAE</sequence>
<dbReference type="EMBL" id="VFOW01000001">
    <property type="protein sequence ID" value="TQL77455.1"/>
    <property type="molecule type" value="Genomic_DNA"/>
</dbReference>
<proteinExistence type="predicted"/>
<feature type="compositionally biased region" description="Gly residues" evidence="1">
    <location>
        <begin position="129"/>
        <end position="138"/>
    </location>
</feature>
<feature type="region of interest" description="Disordered" evidence="1">
    <location>
        <begin position="121"/>
        <end position="177"/>
    </location>
</feature>
<gene>
    <name evidence="2" type="ORF">FB566_3014</name>
</gene>
<dbReference type="InParanoid" id="A0A543AXZ8"/>
<dbReference type="Proteomes" id="UP000317043">
    <property type="component" value="Unassembled WGS sequence"/>
</dbReference>
<evidence type="ECO:0000313" key="2">
    <source>
        <dbReference type="EMBL" id="TQL77455.1"/>
    </source>
</evidence>
<comment type="caution">
    <text evidence="2">The sequence shown here is derived from an EMBL/GenBank/DDBJ whole genome shotgun (WGS) entry which is preliminary data.</text>
</comment>
<keyword evidence="3" id="KW-1185">Reference proteome</keyword>